<proteinExistence type="predicted"/>
<keyword evidence="2" id="KW-0808">Transferase</keyword>
<reference evidence="7 8" key="1">
    <citation type="submission" date="2019-07" db="EMBL/GenBank/DDBJ databases">
        <title>Genomics analysis of Aphanomyces spp. identifies a new class of oomycete effector associated with host adaptation.</title>
        <authorList>
            <person name="Gaulin E."/>
        </authorList>
    </citation>
    <scope>NUCLEOTIDE SEQUENCE [LARGE SCALE GENOMIC DNA]</scope>
    <source>
        <strain evidence="7 8">ATCC 201684</strain>
    </source>
</reference>
<gene>
    <name evidence="7" type="ORF">Ae201684_016392</name>
</gene>
<organism evidence="7 8">
    <name type="scientific">Aphanomyces euteiches</name>
    <dbReference type="NCBI Taxonomy" id="100861"/>
    <lineage>
        <taxon>Eukaryota</taxon>
        <taxon>Sar</taxon>
        <taxon>Stramenopiles</taxon>
        <taxon>Oomycota</taxon>
        <taxon>Saprolegniomycetes</taxon>
        <taxon>Saprolegniales</taxon>
        <taxon>Verrucalvaceae</taxon>
        <taxon>Aphanomyces</taxon>
    </lineage>
</organism>
<dbReference type="AlphaFoldDB" id="A0A6G0WDE2"/>
<dbReference type="EMBL" id="VJMJ01000253">
    <property type="protein sequence ID" value="KAF0724994.1"/>
    <property type="molecule type" value="Genomic_DNA"/>
</dbReference>
<dbReference type="InterPro" id="IPR011009">
    <property type="entry name" value="Kinase-like_dom_sf"/>
</dbReference>
<dbReference type="PROSITE" id="PS50011">
    <property type="entry name" value="PROTEIN_KINASE_DOM"/>
    <property type="match status" value="3"/>
</dbReference>
<dbReference type="GO" id="GO:0005524">
    <property type="term" value="F:ATP binding"/>
    <property type="evidence" value="ECO:0007669"/>
    <property type="project" value="UniProtKB-KW"/>
</dbReference>
<feature type="domain" description="Protein kinase" evidence="6">
    <location>
        <begin position="616"/>
        <end position="880"/>
    </location>
</feature>
<evidence type="ECO:0000259" key="6">
    <source>
        <dbReference type="PROSITE" id="PS50011"/>
    </source>
</evidence>
<protein>
    <recommendedName>
        <fullName evidence="6">Protein kinase domain-containing protein</fullName>
    </recommendedName>
</protein>
<keyword evidence="1" id="KW-0723">Serine/threonine-protein kinase</keyword>
<dbReference type="PANTHER" id="PTHR24349">
    <property type="entry name" value="SERINE/THREONINE-PROTEIN KINASE"/>
    <property type="match status" value="1"/>
</dbReference>
<name>A0A6G0WDE2_9STRA</name>
<dbReference type="Proteomes" id="UP000481153">
    <property type="component" value="Unassembled WGS sequence"/>
</dbReference>
<evidence type="ECO:0000256" key="5">
    <source>
        <dbReference type="ARBA" id="ARBA00022840"/>
    </source>
</evidence>
<evidence type="ECO:0000256" key="3">
    <source>
        <dbReference type="ARBA" id="ARBA00022741"/>
    </source>
</evidence>
<evidence type="ECO:0000313" key="7">
    <source>
        <dbReference type="EMBL" id="KAF0724994.1"/>
    </source>
</evidence>
<dbReference type="CDD" id="cd05117">
    <property type="entry name" value="STKc_CAMK"/>
    <property type="match status" value="1"/>
</dbReference>
<dbReference type="InterPro" id="IPR000719">
    <property type="entry name" value="Prot_kinase_dom"/>
</dbReference>
<dbReference type="VEuPathDB" id="FungiDB:AeMF1_020825"/>
<keyword evidence="8" id="KW-1185">Reference proteome</keyword>
<evidence type="ECO:0000313" key="8">
    <source>
        <dbReference type="Proteomes" id="UP000481153"/>
    </source>
</evidence>
<evidence type="ECO:0000256" key="1">
    <source>
        <dbReference type="ARBA" id="ARBA00022527"/>
    </source>
</evidence>
<dbReference type="GO" id="GO:0004674">
    <property type="term" value="F:protein serine/threonine kinase activity"/>
    <property type="evidence" value="ECO:0007669"/>
    <property type="project" value="UniProtKB-KW"/>
</dbReference>
<keyword evidence="3" id="KW-0547">Nucleotide-binding</keyword>
<evidence type="ECO:0000256" key="4">
    <source>
        <dbReference type="ARBA" id="ARBA00022777"/>
    </source>
</evidence>
<dbReference type="Gene3D" id="1.10.510.10">
    <property type="entry name" value="Transferase(Phosphotransferase) domain 1"/>
    <property type="match status" value="3"/>
</dbReference>
<dbReference type="SUPFAM" id="SSF56112">
    <property type="entry name" value="Protein kinase-like (PK-like)"/>
    <property type="match status" value="3"/>
</dbReference>
<feature type="domain" description="Protein kinase" evidence="6">
    <location>
        <begin position="340"/>
        <end position="582"/>
    </location>
</feature>
<keyword evidence="5" id="KW-0067">ATP-binding</keyword>
<dbReference type="Pfam" id="PF00069">
    <property type="entry name" value="Pkinase"/>
    <property type="match status" value="3"/>
</dbReference>
<evidence type="ECO:0000256" key="2">
    <source>
        <dbReference type="ARBA" id="ARBA00022679"/>
    </source>
</evidence>
<comment type="caution">
    <text evidence="7">The sequence shown here is derived from an EMBL/GenBank/DDBJ whole genome shotgun (WGS) entry which is preliminary data.</text>
</comment>
<feature type="domain" description="Protein kinase" evidence="6">
    <location>
        <begin position="4"/>
        <end position="262"/>
    </location>
</feature>
<dbReference type="InterPro" id="IPR050205">
    <property type="entry name" value="CDPK_Ser/Thr_kinases"/>
</dbReference>
<accession>A0A6G0WDE2</accession>
<sequence length="928" mass="105434">MEDYVLEHVLTKDTYGIVCKVVHKKTSNAFAMNIYDSALMPVERQHALHRELEILLPMHHPNIDNIHDFYTEDDLLYVVHDLTNGQDLYERIMEKGHFSEEDAAPIIQVVLETVRDCHALGIIHRNLKPESIIITDSSEIKLSNFRLATYLSGELTSICGSPDYIAPEILANSSRKTKIPYGKEVDVWSLGVVTYVLLSGMLPFWGKDNQELFQAIQTGRFSLSSKPWSAVSATAKDFVSSMLVVDPKKRANIEDMLRHPWLAASLCANAKNEGGGLKIPRNTRALRKMRAAALTVHATLQLKRVFCSPLKEKLGQNKSDLIVKVNEEQTSNIDKFFQKYKFHEVLQDTKFGVTRRVTDLSTQEDYAMTSYSKELMTLEEEIELNTMVDILRRVKHPNILQLHDFFVNHDEYSLVMELSRDGDLFESVMAKRFYMEDEARIVMKNLLQAVAHCHELQIIHRNIKLESVMMNNSLDQIKLANFGKTTQVGPDVTEVCGSHDYIAPEIIANLDKSSPYGVAADIWSLGVLAFVVLCGVQSGQFEFDSPYWDDVSNSAKEFISSMLVTDPNKRPSAVELLQHAWILNLNPDDRYKLNGDAHKNRLLMRRKFKAAVLSVKSVLSLKRSISFASKYSLSSPTDQHCFCKSTGRCYSLYSFEKSNASTIELYNLKRKAALLRSLKHSFILHLEDFINEENCAYFVMEHTTGGDLFDRIAQKACYDEFEARRIVKAILEAVDYCHKRNIVHANLKPESVWFESPLDSASIKLTNFGEVSHNSTKSIDYIAPETLFRPRREDDEDDNEKPMDVWSIGVLTYVLLCGYLPFNGHSNFDLFKNIKRGKFDFKSKEWDAISNEAKHFISKALIVDPEARASVEKLLQDPWMTMDNVPSSPLLATIEKIQALNAKRKCLGGSNLTSDSNLEASRNQVSSA</sequence>
<keyword evidence="4" id="KW-0418">Kinase</keyword>
<dbReference type="Gene3D" id="3.30.200.20">
    <property type="entry name" value="Phosphorylase Kinase, domain 1"/>
    <property type="match status" value="2"/>
</dbReference>